<feature type="domain" description="PIPK" evidence="3">
    <location>
        <begin position="135"/>
        <end position="649"/>
    </location>
</feature>
<dbReference type="InterPro" id="IPR002498">
    <property type="entry name" value="PInositol-4-P-4/5-kinase_core"/>
</dbReference>
<evidence type="ECO:0000313" key="5">
    <source>
        <dbReference type="Proteomes" id="UP001165160"/>
    </source>
</evidence>
<name>A0A9W7BSS4_9STRA</name>
<sequence length="650" mass="73807">MDFLKRISESLSVNTDPDQDSEFHDARQKSGDSVPGDNRKSSFSNFDLDQTTPVSPSRIDPNNMFDELNPQTPAGLALKANKDLKVTRVNKLTNKIIKKRPKLKNFTKDVKKSRRRRRSHIKGKKIDGRHEQYTLSIGMMLGIRCCVGKSEQLQGSILGTENFKLNFTDFMQVDKFVFPPQGNSKGPNITPPHQLAHTFKFKAYAPKIFSKIRTMFGVEAAHFMLSICGNYNFIEFISNAKSGQFFFYSHDGRYMIKTQTETESKFLRRIMPHYYAYLVKNPNTTLTHFYGMFRVKMNHLRRNVHFVIMKSVFNTDKRIDKVWDLKGSTVGRIAKPGETVFKDLDIVNEGFKMRMGPSKKEAFMKQLENDVALLAKLEIMDYSLLLGLHDRKKSVAPTMHSTLNPEKISRSNTPLRRDRREVPGGNPNVHFDDAGNGKSSKDKKKGSSAAAVPVPAKRQISSEPLNSIKENDILDEAGRDSNDRRDSNGMEKRASSNGDFSDEGEYNTGDGEDDVSESEYSVDEDDDDEDDDEDFISPIKPNNLLRSTESKLMTEEEVSAVEAMKNGVHTMGCPWTDRMDGGTDAVVTKGQSRPDEIYFFGIIDILQQYNTRKRAETFFKGFTQDSKEISCVDPNSYGKRFLKFIDAAIE</sequence>
<dbReference type="SUPFAM" id="SSF56104">
    <property type="entry name" value="SAICAR synthase-like"/>
    <property type="match status" value="1"/>
</dbReference>
<evidence type="ECO:0000259" key="3">
    <source>
        <dbReference type="PROSITE" id="PS51455"/>
    </source>
</evidence>
<feature type="compositionally biased region" description="Acidic residues" evidence="2">
    <location>
        <begin position="500"/>
        <end position="535"/>
    </location>
</feature>
<dbReference type="GO" id="GO:0005886">
    <property type="term" value="C:plasma membrane"/>
    <property type="evidence" value="ECO:0007669"/>
    <property type="project" value="TreeGrafter"/>
</dbReference>
<dbReference type="AlphaFoldDB" id="A0A9W7BSS4"/>
<organism evidence="4 5">
    <name type="scientific">Triparma verrucosa</name>
    <dbReference type="NCBI Taxonomy" id="1606542"/>
    <lineage>
        <taxon>Eukaryota</taxon>
        <taxon>Sar</taxon>
        <taxon>Stramenopiles</taxon>
        <taxon>Ochrophyta</taxon>
        <taxon>Bolidophyceae</taxon>
        <taxon>Parmales</taxon>
        <taxon>Triparmaceae</taxon>
        <taxon>Triparma</taxon>
    </lineage>
</organism>
<dbReference type="GO" id="GO:0016308">
    <property type="term" value="F:1-phosphatidylinositol-4-phosphate 5-kinase activity"/>
    <property type="evidence" value="ECO:0007669"/>
    <property type="project" value="TreeGrafter"/>
</dbReference>
<dbReference type="Pfam" id="PF01504">
    <property type="entry name" value="PIP5K"/>
    <property type="match status" value="1"/>
</dbReference>
<accession>A0A9W7BSS4</accession>
<dbReference type="CDD" id="cd00139">
    <property type="entry name" value="PIPKc"/>
    <property type="match status" value="1"/>
</dbReference>
<keyword evidence="1" id="KW-0418">Kinase</keyword>
<dbReference type="InterPro" id="IPR023610">
    <property type="entry name" value="PInositol-4/5-P-5/4-kinase"/>
</dbReference>
<feature type="compositionally biased region" description="Basic and acidic residues" evidence="2">
    <location>
        <begin position="21"/>
        <end position="30"/>
    </location>
</feature>
<proteinExistence type="predicted"/>
<dbReference type="Gene3D" id="3.30.800.10">
    <property type="entry name" value="Phosphatidylinositol Phosphate Kinase II Beta"/>
    <property type="match status" value="1"/>
</dbReference>
<dbReference type="SMART" id="SM00330">
    <property type="entry name" value="PIPKc"/>
    <property type="match status" value="1"/>
</dbReference>
<feature type="compositionally biased region" description="Basic and acidic residues" evidence="2">
    <location>
        <begin position="469"/>
        <end position="494"/>
    </location>
</feature>
<keyword evidence="1" id="KW-0067">ATP-binding</keyword>
<dbReference type="EMBL" id="BRXX01000122">
    <property type="protein sequence ID" value="GMH92003.1"/>
    <property type="molecule type" value="Genomic_DNA"/>
</dbReference>
<gene>
    <name evidence="4" type="ORF">TrVE_jg889</name>
</gene>
<dbReference type="PANTHER" id="PTHR23086:SF8">
    <property type="entry name" value="PHOSPHATIDYLINOSITOL 5-PHOSPHATE 4-KINASE, ISOFORM A"/>
    <property type="match status" value="1"/>
</dbReference>
<dbReference type="GO" id="GO:0046854">
    <property type="term" value="P:phosphatidylinositol phosphate biosynthetic process"/>
    <property type="evidence" value="ECO:0007669"/>
    <property type="project" value="TreeGrafter"/>
</dbReference>
<keyword evidence="1" id="KW-0808">Transferase</keyword>
<keyword evidence="1" id="KW-0547">Nucleotide-binding</keyword>
<evidence type="ECO:0000256" key="2">
    <source>
        <dbReference type="SAM" id="MobiDB-lite"/>
    </source>
</evidence>
<protein>
    <recommendedName>
        <fullName evidence="3">PIPK domain-containing protein</fullName>
    </recommendedName>
</protein>
<reference evidence="5" key="1">
    <citation type="journal article" date="2023" name="Commun. Biol.">
        <title>Genome analysis of Parmales, the sister group of diatoms, reveals the evolutionary specialization of diatoms from phago-mixotrophs to photoautotrophs.</title>
        <authorList>
            <person name="Ban H."/>
            <person name="Sato S."/>
            <person name="Yoshikawa S."/>
            <person name="Yamada K."/>
            <person name="Nakamura Y."/>
            <person name="Ichinomiya M."/>
            <person name="Sato N."/>
            <person name="Blanc-Mathieu R."/>
            <person name="Endo H."/>
            <person name="Kuwata A."/>
            <person name="Ogata H."/>
        </authorList>
    </citation>
    <scope>NUCLEOTIDE SEQUENCE [LARGE SCALE GENOMIC DNA]</scope>
    <source>
        <strain evidence="5">NIES 3699</strain>
    </source>
</reference>
<dbReference type="GO" id="GO:0005524">
    <property type="term" value="F:ATP binding"/>
    <property type="evidence" value="ECO:0007669"/>
    <property type="project" value="UniProtKB-UniRule"/>
</dbReference>
<feature type="region of interest" description="Disordered" evidence="2">
    <location>
        <begin position="397"/>
        <end position="547"/>
    </location>
</feature>
<feature type="region of interest" description="Disordered" evidence="2">
    <location>
        <begin position="1"/>
        <end position="71"/>
    </location>
</feature>
<feature type="compositionally biased region" description="Polar residues" evidence="2">
    <location>
        <begin position="41"/>
        <end position="55"/>
    </location>
</feature>
<dbReference type="Proteomes" id="UP001165160">
    <property type="component" value="Unassembled WGS sequence"/>
</dbReference>
<dbReference type="InterPro" id="IPR027483">
    <property type="entry name" value="PInositol-4-P-4/5-kinase_C_sf"/>
</dbReference>
<dbReference type="PROSITE" id="PS51455">
    <property type="entry name" value="PIPK"/>
    <property type="match status" value="1"/>
</dbReference>
<dbReference type="Gene3D" id="3.30.810.10">
    <property type="entry name" value="2-Layer Sandwich"/>
    <property type="match status" value="2"/>
</dbReference>
<dbReference type="PANTHER" id="PTHR23086">
    <property type="entry name" value="PHOSPHATIDYLINOSITOL-4-PHOSPHATE 5-KINASE"/>
    <property type="match status" value="1"/>
</dbReference>
<feature type="compositionally biased region" description="Polar residues" evidence="2">
    <location>
        <begin position="399"/>
        <end position="414"/>
    </location>
</feature>
<evidence type="ECO:0000313" key="4">
    <source>
        <dbReference type="EMBL" id="GMH92003.1"/>
    </source>
</evidence>
<comment type="caution">
    <text evidence="4">The sequence shown here is derived from an EMBL/GenBank/DDBJ whole genome shotgun (WGS) entry which is preliminary data.</text>
</comment>
<keyword evidence="5" id="KW-1185">Reference proteome</keyword>
<evidence type="ECO:0000256" key="1">
    <source>
        <dbReference type="PROSITE-ProRule" id="PRU00781"/>
    </source>
</evidence>
<dbReference type="InterPro" id="IPR027484">
    <property type="entry name" value="PInositol-4-P-5-kinase_N"/>
</dbReference>